<dbReference type="RefSeq" id="WP_345370194.1">
    <property type="nucleotide sequence ID" value="NZ_BAABKD010000008.1"/>
</dbReference>
<evidence type="ECO:0000256" key="1">
    <source>
        <dbReference type="ARBA" id="ARBA00004613"/>
    </source>
</evidence>
<comment type="caution">
    <text evidence="4">The sequence shown here is derived from an EMBL/GenBank/DDBJ whole genome shotgun (WGS) entry which is preliminary data.</text>
</comment>
<dbReference type="EMBL" id="BAABKD010000008">
    <property type="protein sequence ID" value="GAA5088729.1"/>
    <property type="molecule type" value="Genomic_DNA"/>
</dbReference>
<evidence type="ECO:0000256" key="2">
    <source>
        <dbReference type="ARBA" id="ARBA00022729"/>
    </source>
</evidence>
<organism evidence="4 5">
    <name type="scientific">Paenalcaligenes hermetiae</name>
    <dbReference type="NCBI Taxonomy" id="1157987"/>
    <lineage>
        <taxon>Bacteria</taxon>
        <taxon>Pseudomonadati</taxon>
        <taxon>Pseudomonadota</taxon>
        <taxon>Betaproteobacteria</taxon>
        <taxon>Burkholderiales</taxon>
        <taxon>Alcaligenaceae</taxon>
        <taxon>Paenalcaligenes</taxon>
    </lineage>
</organism>
<comment type="subcellular location">
    <subcellularLocation>
        <location evidence="1">Secreted</location>
    </subcellularLocation>
</comment>
<dbReference type="Pfam" id="PF01522">
    <property type="entry name" value="Polysacc_deac_1"/>
    <property type="match status" value="1"/>
</dbReference>
<dbReference type="Gene3D" id="3.20.20.370">
    <property type="entry name" value="Glycoside hydrolase/deacetylase"/>
    <property type="match status" value="1"/>
</dbReference>
<evidence type="ECO:0000313" key="4">
    <source>
        <dbReference type="EMBL" id="GAA5088729.1"/>
    </source>
</evidence>
<evidence type="ECO:0000259" key="3">
    <source>
        <dbReference type="PROSITE" id="PS51677"/>
    </source>
</evidence>
<dbReference type="PANTHER" id="PTHR34216">
    <property type="match status" value="1"/>
</dbReference>
<accession>A0ABP9M2M3</accession>
<proteinExistence type="predicted"/>
<dbReference type="CDD" id="cd10918">
    <property type="entry name" value="CE4_NodB_like_5s_6s"/>
    <property type="match status" value="1"/>
</dbReference>
<keyword evidence="5" id="KW-1185">Reference proteome</keyword>
<dbReference type="PROSITE" id="PS51677">
    <property type="entry name" value="NODB"/>
    <property type="match status" value="1"/>
</dbReference>
<evidence type="ECO:0000313" key="5">
    <source>
        <dbReference type="Proteomes" id="UP001500227"/>
    </source>
</evidence>
<dbReference type="InterPro" id="IPR002509">
    <property type="entry name" value="NODB_dom"/>
</dbReference>
<dbReference type="PANTHER" id="PTHR34216:SF3">
    <property type="entry name" value="POLY-BETA-1,6-N-ACETYL-D-GLUCOSAMINE N-DEACETYLASE"/>
    <property type="match status" value="1"/>
</dbReference>
<protein>
    <submittedName>
        <fullName evidence="4">Polysaccharide deacetylase family protein</fullName>
    </submittedName>
</protein>
<reference evidence="5" key="1">
    <citation type="journal article" date="2019" name="Int. J. Syst. Evol. Microbiol.">
        <title>The Global Catalogue of Microorganisms (GCM) 10K type strain sequencing project: providing services to taxonomists for standard genome sequencing and annotation.</title>
        <authorList>
            <consortium name="The Broad Institute Genomics Platform"/>
            <consortium name="The Broad Institute Genome Sequencing Center for Infectious Disease"/>
            <person name="Wu L."/>
            <person name="Ma J."/>
        </authorList>
    </citation>
    <scope>NUCLEOTIDE SEQUENCE [LARGE SCALE GENOMIC DNA]</scope>
    <source>
        <strain evidence="5">JCM 18423</strain>
    </source>
</reference>
<sequence length="245" mass="28028">MIPILMYHQIGTPPPKGTRLRGATVHPKRFAQQMRWLKRFGYTGLSLQQLIPYLKGEKTGKVFGITFDDGYVNVYENALPVLKALGFSSTHFIVTAEIGGQNHWAQKNGSLPAAMMNTSQLRDWVAQGQEIGSHTVDHVYMSKVDRVEGMRQLIESKETLESLLQQEITSFCYPYGAESLEARHWVQETGYQVAVTTERGLATHEDDRYALPRVNILRSTHLLHFLRKTLTSYEEQKRRGYSNQR</sequence>
<dbReference type="SUPFAM" id="SSF88713">
    <property type="entry name" value="Glycoside hydrolase/deacetylase"/>
    <property type="match status" value="1"/>
</dbReference>
<name>A0ABP9M2M3_9BURK</name>
<gene>
    <name evidence="4" type="ORF">GCM10023337_10680</name>
</gene>
<feature type="domain" description="NodB homology" evidence="3">
    <location>
        <begin position="61"/>
        <end position="245"/>
    </location>
</feature>
<dbReference type="InterPro" id="IPR051398">
    <property type="entry name" value="Polysacch_Deacetylase"/>
</dbReference>
<dbReference type="Proteomes" id="UP001500227">
    <property type="component" value="Unassembled WGS sequence"/>
</dbReference>
<dbReference type="InterPro" id="IPR011330">
    <property type="entry name" value="Glyco_hydro/deAcase_b/a-brl"/>
</dbReference>
<keyword evidence="2" id="KW-0732">Signal</keyword>